<dbReference type="Proteomes" id="UP000198598">
    <property type="component" value="Unassembled WGS sequence"/>
</dbReference>
<evidence type="ECO:0000256" key="1">
    <source>
        <dbReference type="SAM" id="MobiDB-lite"/>
    </source>
</evidence>
<accession>A0A1I1I580</accession>
<name>A0A1I1I580_9BACT</name>
<dbReference type="STRING" id="662367.SAMN05216167_101850"/>
<evidence type="ECO:0000313" key="3">
    <source>
        <dbReference type="Proteomes" id="UP000198598"/>
    </source>
</evidence>
<dbReference type="AlphaFoldDB" id="A0A1I1I580"/>
<dbReference type="OrthoDB" id="959104at2"/>
<evidence type="ECO:0000313" key="2">
    <source>
        <dbReference type="EMBL" id="SFC31316.1"/>
    </source>
</evidence>
<organism evidence="2 3">
    <name type="scientific">Spirosoma endophyticum</name>
    <dbReference type="NCBI Taxonomy" id="662367"/>
    <lineage>
        <taxon>Bacteria</taxon>
        <taxon>Pseudomonadati</taxon>
        <taxon>Bacteroidota</taxon>
        <taxon>Cytophagia</taxon>
        <taxon>Cytophagales</taxon>
        <taxon>Cytophagaceae</taxon>
        <taxon>Spirosoma</taxon>
    </lineage>
</organism>
<gene>
    <name evidence="2" type="ORF">SAMN05216167_101850</name>
</gene>
<dbReference type="Gene3D" id="2.60.120.560">
    <property type="entry name" value="Exo-inulinase, domain 1"/>
    <property type="match status" value="1"/>
</dbReference>
<reference evidence="2 3" key="1">
    <citation type="submission" date="2016-10" db="EMBL/GenBank/DDBJ databases">
        <authorList>
            <person name="de Groot N.N."/>
        </authorList>
    </citation>
    <scope>NUCLEOTIDE SEQUENCE [LARGE SCALE GENOMIC DNA]</scope>
    <source>
        <strain evidence="2 3">DSM 26130</strain>
    </source>
</reference>
<dbReference type="EMBL" id="FOLQ01000001">
    <property type="protein sequence ID" value="SFC31316.1"/>
    <property type="molecule type" value="Genomic_DNA"/>
</dbReference>
<sequence length="280" mass="30759">MPLFLTIGLVALLWLGSLSQSSGQRQRSVIYSASSGWQKVIFKQTTRLGNNRPGGSSKAPPRPSAEPAEPVAKLPEAATTPVASSTVSVPGFRPAFTGDFVTNRNRWKAGNLGDYYYQIGLGSYNIRKRNVNTRRVAFSSVPLPPTINLNNADVFTIRADVLADSGQVPAGGLLFGVKDSLNFCSFTLNARGEVSIKREVNGQTISDYMPGDFFAPGVPIEKNRNRLMIRRRGEYLHFFINDREIRTSPYPFRFLSGNGIGLTSLGYWTSFQKLSVTIGL</sequence>
<dbReference type="RefSeq" id="WP_093823650.1">
    <property type="nucleotide sequence ID" value="NZ_FOLQ01000001.1"/>
</dbReference>
<keyword evidence="3" id="KW-1185">Reference proteome</keyword>
<feature type="region of interest" description="Disordered" evidence="1">
    <location>
        <begin position="47"/>
        <end position="79"/>
    </location>
</feature>
<protein>
    <submittedName>
        <fullName evidence="2">Uncharacterized protein</fullName>
    </submittedName>
</protein>
<proteinExistence type="predicted"/>